<dbReference type="PANTHER" id="PTHR11610">
    <property type="entry name" value="LIPASE"/>
    <property type="match status" value="1"/>
</dbReference>
<evidence type="ECO:0000256" key="2">
    <source>
        <dbReference type="ARBA" id="ARBA00010701"/>
    </source>
</evidence>
<keyword evidence="5" id="KW-0732">Signal</keyword>
<comment type="similarity">
    <text evidence="2 4">Belongs to the AB hydrolase superfamily. Lipase family.</text>
</comment>
<dbReference type="PRINTS" id="PR00821">
    <property type="entry name" value="TAGLIPASE"/>
</dbReference>
<comment type="subcellular location">
    <subcellularLocation>
        <location evidence="1">Secreted</location>
    </subcellularLocation>
</comment>
<evidence type="ECO:0000259" key="6">
    <source>
        <dbReference type="Pfam" id="PF00151"/>
    </source>
</evidence>
<dbReference type="EMBL" id="JAIZAY010000017">
    <property type="protein sequence ID" value="KAJ8026293.1"/>
    <property type="molecule type" value="Genomic_DNA"/>
</dbReference>
<evidence type="ECO:0000256" key="5">
    <source>
        <dbReference type="SAM" id="SignalP"/>
    </source>
</evidence>
<gene>
    <name evidence="7" type="ORF">HOLleu_34099</name>
</gene>
<evidence type="ECO:0000256" key="3">
    <source>
        <dbReference type="ARBA" id="ARBA00022525"/>
    </source>
</evidence>
<dbReference type="InterPro" id="IPR029058">
    <property type="entry name" value="AB_hydrolase_fold"/>
</dbReference>
<reference evidence="7" key="1">
    <citation type="submission" date="2021-10" db="EMBL/GenBank/DDBJ databases">
        <title>Tropical sea cucumber genome reveals ecological adaptation and Cuvierian tubules defense mechanism.</title>
        <authorList>
            <person name="Chen T."/>
        </authorList>
    </citation>
    <scope>NUCLEOTIDE SEQUENCE</scope>
    <source>
        <strain evidence="7">Nanhai2018</strain>
        <tissue evidence="7">Muscle</tissue>
    </source>
</reference>
<proteinExistence type="inferred from homology"/>
<dbReference type="GO" id="GO:0005615">
    <property type="term" value="C:extracellular space"/>
    <property type="evidence" value="ECO:0007669"/>
    <property type="project" value="TreeGrafter"/>
</dbReference>
<dbReference type="InterPro" id="IPR033906">
    <property type="entry name" value="Lipase_N"/>
</dbReference>
<evidence type="ECO:0000313" key="8">
    <source>
        <dbReference type="Proteomes" id="UP001152320"/>
    </source>
</evidence>
<evidence type="ECO:0000313" key="7">
    <source>
        <dbReference type="EMBL" id="KAJ8026293.1"/>
    </source>
</evidence>
<protein>
    <submittedName>
        <fullName evidence="7">Pancreatic lipase-related protein 2</fullName>
    </submittedName>
</protein>
<dbReference type="Pfam" id="PF00151">
    <property type="entry name" value="Lipase"/>
    <property type="match status" value="1"/>
</dbReference>
<keyword evidence="8" id="KW-1185">Reference proteome</keyword>
<dbReference type="Proteomes" id="UP001152320">
    <property type="component" value="Chromosome 17"/>
</dbReference>
<dbReference type="AlphaFoldDB" id="A0A9Q0YPS6"/>
<comment type="caution">
    <text evidence="7">The sequence shown here is derived from an EMBL/GenBank/DDBJ whole genome shotgun (WGS) entry which is preliminary data.</text>
</comment>
<feature type="chain" id="PRO_5040490931" evidence="5">
    <location>
        <begin position="27"/>
        <end position="364"/>
    </location>
</feature>
<evidence type="ECO:0000256" key="1">
    <source>
        <dbReference type="ARBA" id="ARBA00004613"/>
    </source>
</evidence>
<dbReference type="PANTHER" id="PTHR11610:SF178">
    <property type="entry name" value="LIPASE MEMBER H-A-LIKE PROTEIN"/>
    <property type="match status" value="1"/>
</dbReference>
<accession>A0A9Q0YPS6</accession>
<dbReference type="InterPro" id="IPR013818">
    <property type="entry name" value="Lipase"/>
</dbReference>
<dbReference type="GO" id="GO:0016042">
    <property type="term" value="P:lipid catabolic process"/>
    <property type="evidence" value="ECO:0007669"/>
    <property type="project" value="TreeGrafter"/>
</dbReference>
<dbReference type="OrthoDB" id="199913at2759"/>
<dbReference type="CDD" id="cd00707">
    <property type="entry name" value="Pancreat_lipase_like"/>
    <property type="match status" value="1"/>
</dbReference>
<dbReference type="InterPro" id="IPR000734">
    <property type="entry name" value="TAG_lipase"/>
</dbReference>
<dbReference type="Gene3D" id="3.40.50.1820">
    <property type="entry name" value="alpha/beta hydrolase"/>
    <property type="match status" value="1"/>
</dbReference>
<feature type="signal peptide" evidence="5">
    <location>
        <begin position="1"/>
        <end position="26"/>
    </location>
</feature>
<dbReference type="GO" id="GO:0016298">
    <property type="term" value="F:lipase activity"/>
    <property type="evidence" value="ECO:0007669"/>
    <property type="project" value="InterPro"/>
</dbReference>
<feature type="domain" description="Lipase" evidence="6">
    <location>
        <begin position="50"/>
        <end position="356"/>
    </location>
</feature>
<keyword evidence="3" id="KW-0964">Secreted</keyword>
<dbReference type="SUPFAM" id="SSF53474">
    <property type="entry name" value="alpha/beta-Hydrolases"/>
    <property type="match status" value="1"/>
</dbReference>
<sequence length="364" mass="40826">MARYFDMCFTITLSTLFLLATHVTVGAKNVHYADLGDFDDDLTCNLGAPLPQKPSDIQTEFYLFTPENPTTWDNFIRWKDNASIVNSNFQGSRGTKFIIHGYNSNIKNGRFEKMKDALLSIEKLNVIMVNWKGGAKMFKRRGLLDKLVDEVAKIFPGYRQASQNTRVVGRQVGELSHKLHVLTGASYTDMHLIGHSLGAHVAGFAGEHLLKKYGHKYGRITGLDPAGPLFRSYSHLPDCLLEKSDATFVDIIHTDNFNGNEKPVGHQDFYPNGGQDQVGCWIAQCDHTRAVYFFIESITSSSSCLWLAYPCPTWDSFKHGLCRSCREQGCSRMGFHANRSAGIGKFMLGTNKDEPYCRKDSGEP</sequence>
<organism evidence="7 8">
    <name type="scientific">Holothuria leucospilota</name>
    <name type="common">Black long sea cucumber</name>
    <name type="synonym">Mertensiothuria leucospilota</name>
    <dbReference type="NCBI Taxonomy" id="206669"/>
    <lineage>
        <taxon>Eukaryota</taxon>
        <taxon>Metazoa</taxon>
        <taxon>Echinodermata</taxon>
        <taxon>Eleutherozoa</taxon>
        <taxon>Echinozoa</taxon>
        <taxon>Holothuroidea</taxon>
        <taxon>Aspidochirotacea</taxon>
        <taxon>Aspidochirotida</taxon>
        <taxon>Holothuriidae</taxon>
        <taxon>Holothuria</taxon>
    </lineage>
</organism>
<evidence type="ECO:0000256" key="4">
    <source>
        <dbReference type="RuleBase" id="RU004262"/>
    </source>
</evidence>
<name>A0A9Q0YPS6_HOLLE</name>